<dbReference type="SUPFAM" id="SSF158472">
    <property type="entry name" value="HAMP domain-like"/>
    <property type="match status" value="1"/>
</dbReference>
<dbReference type="EC" id="2.7.13.3" evidence="3"/>
<dbReference type="AlphaFoldDB" id="A0A9X3BL30"/>
<comment type="catalytic activity">
    <reaction evidence="1">
        <text>ATP + protein L-histidine = ADP + protein N-phospho-L-histidine.</text>
        <dbReference type="EC" id="2.7.13.3"/>
    </reaction>
</comment>
<dbReference type="CDD" id="cd00082">
    <property type="entry name" value="HisKA"/>
    <property type="match status" value="1"/>
</dbReference>
<dbReference type="InterPro" id="IPR036097">
    <property type="entry name" value="HisK_dim/P_sf"/>
</dbReference>
<evidence type="ECO:0000256" key="11">
    <source>
        <dbReference type="SAM" id="Phobius"/>
    </source>
</evidence>
<name>A0A9X3BL30_9MYCO</name>
<feature type="domain" description="Histidine kinase" evidence="12">
    <location>
        <begin position="252"/>
        <end position="460"/>
    </location>
</feature>
<dbReference type="PRINTS" id="PR00344">
    <property type="entry name" value="BCTRLSENSOR"/>
</dbReference>
<feature type="transmembrane region" description="Helical" evidence="11">
    <location>
        <begin position="166"/>
        <end position="190"/>
    </location>
</feature>
<dbReference type="PROSITE" id="PS50109">
    <property type="entry name" value="HIS_KIN"/>
    <property type="match status" value="1"/>
</dbReference>
<dbReference type="RefSeq" id="WP_264010676.1">
    <property type="nucleotide sequence ID" value="NZ_JACKSJ010000015.1"/>
</dbReference>
<keyword evidence="6 11" id="KW-0812">Transmembrane</keyword>
<dbReference type="InterPro" id="IPR004358">
    <property type="entry name" value="Sig_transdc_His_kin-like_C"/>
</dbReference>
<dbReference type="Proteomes" id="UP001140293">
    <property type="component" value="Unassembled WGS sequence"/>
</dbReference>
<feature type="domain" description="HAMP" evidence="13">
    <location>
        <begin position="191"/>
        <end position="244"/>
    </location>
</feature>
<evidence type="ECO:0000259" key="13">
    <source>
        <dbReference type="PROSITE" id="PS50885"/>
    </source>
</evidence>
<dbReference type="SMART" id="SM00387">
    <property type="entry name" value="HATPase_c"/>
    <property type="match status" value="1"/>
</dbReference>
<dbReference type="GO" id="GO:0000155">
    <property type="term" value="F:phosphorelay sensor kinase activity"/>
    <property type="evidence" value="ECO:0007669"/>
    <property type="project" value="InterPro"/>
</dbReference>
<evidence type="ECO:0000256" key="4">
    <source>
        <dbReference type="ARBA" id="ARBA00022553"/>
    </source>
</evidence>
<dbReference type="InterPro" id="IPR050428">
    <property type="entry name" value="TCS_sensor_his_kinase"/>
</dbReference>
<feature type="transmembrane region" description="Helical" evidence="11">
    <location>
        <begin position="23"/>
        <end position="46"/>
    </location>
</feature>
<dbReference type="Gene3D" id="3.30.565.10">
    <property type="entry name" value="Histidine kinase-like ATPase, C-terminal domain"/>
    <property type="match status" value="1"/>
</dbReference>
<keyword evidence="8 11" id="KW-1133">Transmembrane helix</keyword>
<dbReference type="GO" id="GO:0005886">
    <property type="term" value="C:plasma membrane"/>
    <property type="evidence" value="ECO:0007669"/>
    <property type="project" value="UniProtKB-SubCell"/>
</dbReference>
<proteinExistence type="predicted"/>
<evidence type="ECO:0000256" key="6">
    <source>
        <dbReference type="ARBA" id="ARBA00022692"/>
    </source>
</evidence>
<evidence type="ECO:0000313" key="15">
    <source>
        <dbReference type="Proteomes" id="UP001140293"/>
    </source>
</evidence>
<gene>
    <name evidence="14" type="ORF">H7I41_00950</name>
</gene>
<evidence type="ECO:0000313" key="14">
    <source>
        <dbReference type="EMBL" id="MCV7168480.1"/>
    </source>
</evidence>
<evidence type="ECO:0000256" key="1">
    <source>
        <dbReference type="ARBA" id="ARBA00000085"/>
    </source>
</evidence>
<evidence type="ECO:0000256" key="8">
    <source>
        <dbReference type="ARBA" id="ARBA00022989"/>
    </source>
</evidence>
<dbReference type="PANTHER" id="PTHR45436:SF5">
    <property type="entry name" value="SENSOR HISTIDINE KINASE TRCS"/>
    <property type="match status" value="1"/>
</dbReference>
<accession>A0A9X3BL30</accession>
<dbReference type="InterPro" id="IPR003661">
    <property type="entry name" value="HisK_dim/P_dom"/>
</dbReference>
<dbReference type="EMBL" id="JACKSJ010000015">
    <property type="protein sequence ID" value="MCV7168480.1"/>
    <property type="molecule type" value="Genomic_DNA"/>
</dbReference>
<keyword evidence="5" id="KW-0808">Transferase</keyword>
<dbReference type="Pfam" id="PF00672">
    <property type="entry name" value="HAMP"/>
    <property type="match status" value="1"/>
</dbReference>
<dbReference type="PROSITE" id="PS50885">
    <property type="entry name" value="HAMP"/>
    <property type="match status" value="1"/>
</dbReference>
<keyword evidence="15" id="KW-1185">Reference proteome</keyword>
<dbReference type="PANTHER" id="PTHR45436">
    <property type="entry name" value="SENSOR HISTIDINE KINASE YKOH"/>
    <property type="match status" value="1"/>
</dbReference>
<dbReference type="Gene3D" id="6.10.340.10">
    <property type="match status" value="1"/>
</dbReference>
<evidence type="ECO:0000256" key="9">
    <source>
        <dbReference type="ARBA" id="ARBA00023012"/>
    </source>
</evidence>
<keyword evidence="4" id="KW-0597">Phosphoprotein</keyword>
<dbReference type="InterPro" id="IPR005467">
    <property type="entry name" value="His_kinase_dom"/>
</dbReference>
<evidence type="ECO:0000256" key="5">
    <source>
        <dbReference type="ARBA" id="ARBA00022679"/>
    </source>
</evidence>
<protein>
    <recommendedName>
        <fullName evidence="3">histidine kinase</fullName>
        <ecNumber evidence="3">2.7.13.3</ecNumber>
    </recommendedName>
</protein>
<keyword evidence="7 14" id="KW-0418">Kinase</keyword>
<dbReference type="Pfam" id="PF02518">
    <property type="entry name" value="HATPase_c"/>
    <property type="match status" value="1"/>
</dbReference>
<dbReference type="Pfam" id="PF00512">
    <property type="entry name" value="HisKA"/>
    <property type="match status" value="1"/>
</dbReference>
<evidence type="ECO:0000256" key="10">
    <source>
        <dbReference type="ARBA" id="ARBA00023136"/>
    </source>
</evidence>
<evidence type="ECO:0000256" key="7">
    <source>
        <dbReference type="ARBA" id="ARBA00022777"/>
    </source>
</evidence>
<comment type="caution">
    <text evidence="14">The sequence shown here is derived from an EMBL/GenBank/DDBJ whole genome shotgun (WGS) entry which is preliminary data.</text>
</comment>
<evidence type="ECO:0000259" key="12">
    <source>
        <dbReference type="PROSITE" id="PS50109"/>
    </source>
</evidence>
<comment type="subcellular location">
    <subcellularLocation>
        <location evidence="2">Cell membrane</location>
    </subcellularLocation>
</comment>
<dbReference type="CDD" id="cd06225">
    <property type="entry name" value="HAMP"/>
    <property type="match status" value="1"/>
</dbReference>
<evidence type="ECO:0000256" key="2">
    <source>
        <dbReference type="ARBA" id="ARBA00004236"/>
    </source>
</evidence>
<dbReference type="InterPro" id="IPR003660">
    <property type="entry name" value="HAMP_dom"/>
</dbReference>
<evidence type="ECO:0000256" key="3">
    <source>
        <dbReference type="ARBA" id="ARBA00012438"/>
    </source>
</evidence>
<keyword evidence="9" id="KW-0902">Two-component regulatory system</keyword>
<dbReference type="SUPFAM" id="SSF55874">
    <property type="entry name" value="ATPase domain of HSP90 chaperone/DNA topoisomerase II/histidine kinase"/>
    <property type="match status" value="1"/>
</dbReference>
<dbReference type="SMART" id="SM00304">
    <property type="entry name" value="HAMP"/>
    <property type="match status" value="1"/>
</dbReference>
<keyword evidence="10 11" id="KW-0472">Membrane</keyword>
<dbReference type="Gene3D" id="1.10.287.130">
    <property type="match status" value="1"/>
</dbReference>
<dbReference type="InterPro" id="IPR003594">
    <property type="entry name" value="HATPase_dom"/>
</dbReference>
<reference evidence="14" key="1">
    <citation type="submission" date="2020-07" db="EMBL/GenBank/DDBJ databases">
        <authorList>
            <person name="Pettersson B.M.F."/>
            <person name="Behra P.R.K."/>
            <person name="Ramesh M."/>
            <person name="Das S."/>
            <person name="Dasgupta S."/>
            <person name="Kirsebom L.A."/>
        </authorList>
    </citation>
    <scope>NUCLEOTIDE SEQUENCE</scope>
    <source>
        <strain evidence="14">DSM 44615</strain>
    </source>
</reference>
<dbReference type="InterPro" id="IPR036890">
    <property type="entry name" value="HATPase_C_sf"/>
</dbReference>
<dbReference type="SUPFAM" id="SSF47384">
    <property type="entry name" value="Homodimeric domain of signal transducing histidine kinase"/>
    <property type="match status" value="1"/>
</dbReference>
<dbReference type="SMART" id="SM00388">
    <property type="entry name" value="HisKA"/>
    <property type="match status" value="1"/>
</dbReference>
<reference evidence="14" key="2">
    <citation type="journal article" date="2022" name="BMC Genomics">
        <title>Comparative genome analysis of mycobacteria focusing on tRNA and non-coding RNA.</title>
        <authorList>
            <person name="Behra P.R.K."/>
            <person name="Pettersson B.M.F."/>
            <person name="Ramesh M."/>
            <person name="Das S."/>
            <person name="Dasgupta S."/>
            <person name="Kirsebom L.A."/>
        </authorList>
    </citation>
    <scope>NUCLEOTIDE SEQUENCE</scope>
    <source>
        <strain evidence="14">DSM 44615</strain>
    </source>
</reference>
<organism evidence="14 15">
    <name type="scientific">[Mycobacterium] manitobense</name>
    <dbReference type="NCBI Taxonomy" id="190147"/>
    <lineage>
        <taxon>Bacteria</taxon>
        <taxon>Bacillati</taxon>
        <taxon>Actinomycetota</taxon>
        <taxon>Actinomycetes</taxon>
        <taxon>Mycobacteriales</taxon>
        <taxon>Mycobacteriaceae</taxon>
        <taxon>Mycolicibacterium</taxon>
    </lineage>
</organism>
<sequence>MDTPAPADRVLPRTRWGISARSSFVAAAVVFVALTLSGAGLAAVLYRTLLADVDSAAAERLGEIASALRTGGVDRLDPGLLDTDERILAVQILTTDGVVVRRSQAAPDTPLIPIGQIGDVVRIGMPEHASPYGPIRFSAGTYDGPGGSHTVLVGEGSHVVESTVRAVIIALAVSAPIVIAVSAAATYLLVRRSMRSVEAIRGRVDAITTSDLTERVPVPDSRDEIAALAITMNEMLARIEAGHAAQQRFVGDASHELRSPLATIVSALEVAAAHPDLLGPLATETLLPEAHRMQALIEDLLLLARADERGLVLRREDVDLDDLVAAEVDAVAGRSGPVVHSDLAPVRLLGDRAALSRVVRNVLDNAARHASSRVDVTVRAAAGAAVLKVADDGPGVPPHERTRVFDRFVRLDPDRSRTGGGAGLGLAIVKEIVTAHAGAVSFGERPGGGSVLTVQLALSTAPESSR</sequence>